<sequence length="69" mass="7910">MDATTKGVEALKNEIRIEVKAIFKMNMKFEDWSVPEVDNKKAAGQILDVMQKALDELKDEVESGKYDNY</sequence>
<dbReference type="Proteomes" id="UP000593836">
    <property type="component" value="Chromosome"/>
</dbReference>
<dbReference type="KEGG" id="smas:HUE87_06410"/>
<name>A0A7S7LY69_9BACT</name>
<dbReference type="EMBL" id="CP054493">
    <property type="protein sequence ID" value="QOY53556.1"/>
    <property type="molecule type" value="Genomic_DNA"/>
</dbReference>
<evidence type="ECO:0000313" key="1">
    <source>
        <dbReference type="EMBL" id="QOY53556.1"/>
    </source>
</evidence>
<dbReference type="RefSeq" id="WP_194365391.1">
    <property type="nucleotide sequence ID" value="NZ_CP054493.1"/>
</dbReference>
<keyword evidence="2" id="KW-1185">Reference proteome</keyword>
<evidence type="ECO:0000313" key="2">
    <source>
        <dbReference type="Proteomes" id="UP000593836"/>
    </source>
</evidence>
<accession>A0A7S7LY69</accession>
<dbReference type="AlphaFoldDB" id="A0A7S7LY69"/>
<organism evidence="1 2">
    <name type="scientific">Candidatus Sulfurimonas marisnigri</name>
    <dbReference type="NCBI Taxonomy" id="2740405"/>
    <lineage>
        <taxon>Bacteria</taxon>
        <taxon>Pseudomonadati</taxon>
        <taxon>Campylobacterota</taxon>
        <taxon>Epsilonproteobacteria</taxon>
        <taxon>Campylobacterales</taxon>
        <taxon>Sulfurimonadaceae</taxon>
        <taxon>Sulfurimonas</taxon>
    </lineage>
</organism>
<protein>
    <submittedName>
        <fullName evidence="1">Uncharacterized protein</fullName>
    </submittedName>
</protein>
<reference evidence="1 2" key="1">
    <citation type="submission" date="2020-05" db="EMBL/GenBank/DDBJ databases">
        <title>Sulfurimonas marisnigri, sp. nov., and Sulfurimonas baltica, sp. nov., manganese oxide reducing chemolithoautotrophs of the class Epsilonproteobacteria isolated from the pelagic redoxclines of the Black and Baltic Seas and emended description of the genus Sulfurimonas.</title>
        <authorList>
            <person name="Henkel J.V."/>
            <person name="Laudan C."/>
            <person name="Werner J."/>
            <person name="Neu T."/>
            <person name="Plewe S."/>
            <person name="Sproer C."/>
            <person name="Bunk B."/>
            <person name="Schulz-Vogt H.N."/>
        </authorList>
    </citation>
    <scope>NUCLEOTIDE SEQUENCE [LARGE SCALE GENOMIC DNA]</scope>
    <source>
        <strain evidence="1 2">SoZ1</strain>
    </source>
</reference>
<proteinExistence type="predicted"/>
<gene>
    <name evidence="1" type="ORF">HUE87_06410</name>
</gene>